<keyword evidence="2" id="KW-0418">Kinase</keyword>
<accession>A0A3D8VDH0</accession>
<dbReference type="Gene3D" id="3.30.565.10">
    <property type="entry name" value="Histidine kinase-like ATPase, C-terminal domain"/>
    <property type="match status" value="1"/>
</dbReference>
<evidence type="ECO:0000313" key="3">
    <source>
        <dbReference type="Proteomes" id="UP000256829"/>
    </source>
</evidence>
<feature type="domain" description="PPM-type phosphatase" evidence="1">
    <location>
        <begin position="134"/>
        <end position="325"/>
    </location>
</feature>
<dbReference type="GO" id="GO:0004674">
    <property type="term" value="F:protein serine/threonine kinase activity"/>
    <property type="evidence" value="ECO:0007669"/>
    <property type="project" value="UniProtKB-KW"/>
</dbReference>
<protein>
    <submittedName>
        <fullName evidence="2">Serine/threonine protein kinase</fullName>
    </submittedName>
</protein>
<dbReference type="InterPro" id="IPR039248">
    <property type="entry name" value="Ptase_RsbX"/>
</dbReference>
<keyword evidence="3" id="KW-1185">Reference proteome</keyword>
<dbReference type="Gene3D" id="3.60.40.10">
    <property type="entry name" value="PPM-type phosphatase domain"/>
    <property type="match status" value="1"/>
</dbReference>
<dbReference type="Pfam" id="PF07228">
    <property type="entry name" value="SpoIIE"/>
    <property type="match status" value="1"/>
</dbReference>
<proteinExistence type="predicted"/>
<dbReference type="PANTHER" id="PTHR35801">
    <property type="entry name" value="PHOSPHOSERINE PHOSPHATASE RSBX"/>
    <property type="match status" value="1"/>
</dbReference>
<dbReference type="RefSeq" id="WP_115842183.1">
    <property type="nucleotide sequence ID" value="NZ_CP183976.1"/>
</dbReference>
<reference evidence="2 3" key="1">
    <citation type="submission" date="2018-08" db="EMBL/GenBank/DDBJ databases">
        <title>Lysobacter soli KCTC 22011, whole genome shotgun sequence.</title>
        <authorList>
            <person name="Zhang X."/>
            <person name="Feng G."/>
            <person name="Zhu H."/>
        </authorList>
    </citation>
    <scope>NUCLEOTIDE SEQUENCE [LARGE SCALE GENOMIC DNA]</scope>
    <source>
        <strain evidence="2 3">KCTC 22011</strain>
    </source>
</reference>
<keyword evidence="2" id="KW-0723">Serine/threonine-protein kinase</keyword>
<name>A0A3D8VDH0_9GAMM</name>
<dbReference type="SMART" id="SM00331">
    <property type="entry name" value="PP2C_SIG"/>
    <property type="match status" value="1"/>
</dbReference>
<sequence>MEMIRDGGLWRHTEIDDATQVGAARRQVALACADAGVADELTGKALIVAVELATNLHKHARRGALFVKAASANTIDLVSVDHGPGMDLQQCFVDGFSTSHTNGTGLGAVRRLSAAFDAYTDPSGSVVFARVGVVPAGLEYGSLAVAIRGESVSGDQWALRADEGGWTLVMADGLGHGPQAHEASAFVGPIADIDTAPSLQLQRANDLSRGTRGSAAAALRCRTAQAALDYASVGNLHCVVQRREQAQVLPGQNGTVGGAFPAVKQQQVAVEPRGLVVVHTDGLSGRWSLDRYPGLRIRHPQVVCGVLFRDCNRHRDDATVVAIRS</sequence>
<dbReference type="InterPro" id="IPR001932">
    <property type="entry name" value="PPM-type_phosphatase-like_dom"/>
</dbReference>
<dbReference type="InterPro" id="IPR036457">
    <property type="entry name" value="PPM-type-like_dom_sf"/>
</dbReference>
<dbReference type="AlphaFoldDB" id="A0A3D8VDH0"/>
<dbReference type="EMBL" id="QTJR01000005">
    <property type="protein sequence ID" value="RDY67416.1"/>
    <property type="molecule type" value="Genomic_DNA"/>
</dbReference>
<dbReference type="InterPro" id="IPR036890">
    <property type="entry name" value="HATPase_C_sf"/>
</dbReference>
<evidence type="ECO:0000259" key="1">
    <source>
        <dbReference type="SMART" id="SM00331"/>
    </source>
</evidence>
<dbReference type="Proteomes" id="UP000256829">
    <property type="component" value="Unassembled WGS sequence"/>
</dbReference>
<dbReference type="Pfam" id="PF13581">
    <property type="entry name" value="HATPase_c_2"/>
    <property type="match status" value="1"/>
</dbReference>
<evidence type="ECO:0000313" key="2">
    <source>
        <dbReference type="EMBL" id="RDY67416.1"/>
    </source>
</evidence>
<dbReference type="SUPFAM" id="SSF81606">
    <property type="entry name" value="PP2C-like"/>
    <property type="match status" value="1"/>
</dbReference>
<organism evidence="2 3">
    <name type="scientific">Lysobacter soli</name>
    <dbReference type="NCBI Taxonomy" id="453783"/>
    <lineage>
        <taxon>Bacteria</taxon>
        <taxon>Pseudomonadati</taxon>
        <taxon>Pseudomonadota</taxon>
        <taxon>Gammaproteobacteria</taxon>
        <taxon>Lysobacterales</taxon>
        <taxon>Lysobacteraceae</taxon>
        <taxon>Lysobacter</taxon>
    </lineage>
</organism>
<keyword evidence="2" id="KW-0808">Transferase</keyword>
<comment type="caution">
    <text evidence="2">The sequence shown here is derived from an EMBL/GenBank/DDBJ whole genome shotgun (WGS) entry which is preliminary data.</text>
</comment>
<gene>
    <name evidence="2" type="ORF">DX912_09065</name>
</gene>
<dbReference type="InterPro" id="IPR003594">
    <property type="entry name" value="HATPase_dom"/>
</dbReference>
<dbReference type="PANTHER" id="PTHR35801:SF1">
    <property type="entry name" value="PHOSPHOSERINE PHOSPHATASE RSBX"/>
    <property type="match status" value="1"/>
</dbReference>